<protein>
    <recommendedName>
        <fullName evidence="3">Transposase</fullName>
    </recommendedName>
</protein>
<keyword evidence="2" id="KW-1185">Reference proteome</keyword>
<geneLocation type="plasmid" evidence="1 2">
    <name>pTT6-1</name>
</geneLocation>
<organism evidence="1 2">
    <name type="scientific">Skermanella cutis</name>
    <dbReference type="NCBI Taxonomy" id="2775420"/>
    <lineage>
        <taxon>Bacteria</taxon>
        <taxon>Pseudomonadati</taxon>
        <taxon>Pseudomonadota</taxon>
        <taxon>Alphaproteobacteria</taxon>
        <taxon>Rhodospirillales</taxon>
        <taxon>Azospirillaceae</taxon>
        <taxon>Skermanella</taxon>
    </lineage>
</organism>
<dbReference type="RefSeq" id="WP_201082088.1">
    <property type="nucleotide sequence ID" value="NZ_CP067421.1"/>
</dbReference>
<dbReference type="Proteomes" id="UP000595197">
    <property type="component" value="Plasmid pTT6-1"/>
</dbReference>
<accession>A0ABX7BGX3</accession>
<dbReference type="EMBL" id="CP067421">
    <property type="protein sequence ID" value="QQP92850.1"/>
    <property type="molecule type" value="Genomic_DNA"/>
</dbReference>
<gene>
    <name evidence="1" type="ORF">IGS68_30895</name>
</gene>
<reference evidence="1" key="1">
    <citation type="submission" date="2021-02" db="EMBL/GenBank/DDBJ databases">
        <title>Skermanella TT6 skin isolate.</title>
        <authorList>
            <person name="Lee K."/>
            <person name="Ganzorig M."/>
        </authorList>
    </citation>
    <scope>NUCLEOTIDE SEQUENCE</scope>
    <source>
        <strain evidence="1">TT6</strain>
    </source>
</reference>
<name>A0ABX7BGX3_9PROT</name>
<keyword evidence="1" id="KW-0614">Plasmid</keyword>
<evidence type="ECO:0008006" key="3">
    <source>
        <dbReference type="Google" id="ProtNLM"/>
    </source>
</evidence>
<sequence length="111" mass="12927">MLWGEDGDQGMWRRKSPFKGRQFTSEVILWAVRWYLQFRQRPKPPARTLRARKVAAAVECGAVNRMTNFGMPASCMSARTKVTRPETVRQTGELRTGARQRFFIVDMNWGF</sequence>
<proteinExistence type="predicted"/>
<evidence type="ECO:0000313" key="2">
    <source>
        <dbReference type="Proteomes" id="UP000595197"/>
    </source>
</evidence>
<evidence type="ECO:0000313" key="1">
    <source>
        <dbReference type="EMBL" id="QQP92850.1"/>
    </source>
</evidence>